<gene>
    <name evidence="2" type="ORF">EV665_10334</name>
</gene>
<proteinExistence type="predicted"/>
<feature type="compositionally biased region" description="Basic residues" evidence="1">
    <location>
        <begin position="188"/>
        <end position="199"/>
    </location>
</feature>
<feature type="compositionally biased region" description="Low complexity" evidence="1">
    <location>
        <begin position="147"/>
        <end position="172"/>
    </location>
</feature>
<dbReference type="Proteomes" id="UP000295351">
    <property type="component" value="Unassembled WGS sequence"/>
</dbReference>
<reference evidence="2 3" key="1">
    <citation type="submission" date="2019-03" db="EMBL/GenBank/DDBJ databases">
        <title>Genomic Encyclopedia of Type Strains, Phase IV (KMG-IV): sequencing the most valuable type-strain genomes for metagenomic binning, comparative biology and taxonomic classification.</title>
        <authorList>
            <person name="Goeker M."/>
        </authorList>
    </citation>
    <scope>NUCLEOTIDE SEQUENCE [LARGE SCALE GENOMIC DNA]</scope>
    <source>
        <strain evidence="2 3">DSM 18401</strain>
    </source>
</reference>
<comment type="caution">
    <text evidence="2">The sequence shown here is derived from an EMBL/GenBank/DDBJ whole genome shotgun (WGS) entry which is preliminary data.</text>
</comment>
<dbReference type="AlphaFoldDB" id="A0A4R2CZY1"/>
<keyword evidence="3" id="KW-1185">Reference proteome</keyword>
<accession>A0A4R2CZY1</accession>
<evidence type="ECO:0000256" key="1">
    <source>
        <dbReference type="SAM" id="MobiDB-lite"/>
    </source>
</evidence>
<protein>
    <submittedName>
        <fullName evidence="2">Uncharacterized protein</fullName>
    </submittedName>
</protein>
<sequence length="199" mass="21726">MELIAKAHRAQADALEIEAAAKRRLADEYDAAQERGEVAGHGGGRNFKVPDGNVETATAADIGLSRKEIHEARTIRDAEKSDPGVVRRTLNDRLDKGQEPTKAALREAIVEAAKQGLRGGGGSSVRRPSPAWHKMRAPQPCRPAAWLRSPLSRPRPPRSCARSPLAPLAASSGRQAHKGRWEANAQRLRFRPRKLRPPA</sequence>
<evidence type="ECO:0000313" key="2">
    <source>
        <dbReference type="EMBL" id="TCN46866.1"/>
    </source>
</evidence>
<dbReference type="EMBL" id="SLVX01000003">
    <property type="protein sequence ID" value="TCN46866.1"/>
    <property type="molecule type" value="Genomic_DNA"/>
</dbReference>
<organism evidence="2 3">
    <name type="scientific">Shinella granuli</name>
    <dbReference type="NCBI Taxonomy" id="323621"/>
    <lineage>
        <taxon>Bacteria</taxon>
        <taxon>Pseudomonadati</taxon>
        <taxon>Pseudomonadota</taxon>
        <taxon>Alphaproteobacteria</taxon>
        <taxon>Hyphomicrobiales</taxon>
        <taxon>Rhizobiaceae</taxon>
        <taxon>Shinella</taxon>
    </lineage>
</organism>
<name>A0A4R2CZY1_SHIGR</name>
<evidence type="ECO:0000313" key="3">
    <source>
        <dbReference type="Proteomes" id="UP000295351"/>
    </source>
</evidence>
<feature type="region of interest" description="Disordered" evidence="1">
    <location>
        <begin position="116"/>
        <end position="199"/>
    </location>
</feature>